<reference evidence="3 4" key="1">
    <citation type="submission" date="2019-12" db="EMBL/GenBank/DDBJ databases">
        <authorList>
            <person name="Floudas D."/>
            <person name="Bentzer J."/>
            <person name="Ahren D."/>
            <person name="Johansson T."/>
            <person name="Persson P."/>
            <person name="Tunlid A."/>
        </authorList>
    </citation>
    <scope>NUCLEOTIDE SEQUENCE [LARGE SCALE GENOMIC DNA]</scope>
    <source>
        <strain evidence="3 4">CBS 102.39</strain>
    </source>
</reference>
<sequence>MLFELFREQIFKLFPILKPALVLLHERLNAAPVTGFELSATSLPVIIRRHGRFTIAILYVMVEILAFLSLFYNHGISRCVDSTLPLVESHAWIVFHTAYVYIVNCLYPLVISTTTYLGHNTVGYIVLKIKGPALRLARIIHFVLSLFFGIDHISITINYLQTLPSRLFDYALCQARRKLYSPCRDMKRTSPLVAFLCRRAFELFALMVLWFSVIFAFLFVYVVGTSHRQSLTRDDEREPGRVDDERVEEADSRVNDSAMHLSLTVVDTAGPIDTSDASNFAKEDENTVLGDRAVENVEEEAVKEQAVGEEEVVDKMITEEGILVSESRLDEAEGGISVQASPCDIFEEEETESASEENVSQIERAEEDRSSAAVEHVEQYECAFEEEGDTGVDVCTENVEHRDVELEEVIDRDEESEDVLEDSEEGSSLELVFDSSFGDNLLDIDMNEALHLSYGVLDVTEEPAEREVSFVSSTIEHANLGDMLTIETREVLISIHPATSVGSDFLAECQKREVDSDYLLVGRGLEWGRDFADVLPVEEQQPAEVAADEEEDDSVQEQRLEVIAEEDDDDESSSEVIEDHVVAAEGNDSKMGLEELGGRVAEGNLPVSWEGGLIDGGGATSESYTFSDAEDLDIEEAEAEAAAAASKASEVATARALLVKQRARQMMMGMSSWVLFDEEEKALVL</sequence>
<evidence type="ECO:0000313" key="3">
    <source>
        <dbReference type="EMBL" id="KAF4613547.1"/>
    </source>
</evidence>
<feature type="region of interest" description="Disordered" evidence="1">
    <location>
        <begin position="232"/>
        <end position="251"/>
    </location>
</feature>
<name>A0A8H4QLX3_9AGAR</name>
<evidence type="ECO:0000256" key="2">
    <source>
        <dbReference type="SAM" id="Phobius"/>
    </source>
</evidence>
<organism evidence="3 4">
    <name type="scientific">Agrocybe pediades</name>
    <dbReference type="NCBI Taxonomy" id="84607"/>
    <lineage>
        <taxon>Eukaryota</taxon>
        <taxon>Fungi</taxon>
        <taxon>Dikarya</taxon>
        <taxon>Basidiomycota</taxon>
        <taxon>Agaricomycotina</taxon>
        <taxon>Agaricomycetes</taxon>
        <taxon>Agaricomycetidae</taxon>
        <taxon>Agaricales</taxon>
        <taxon>Agaricineae</taxon>
        <taxon>Strophariaceae</taxon>
        <taxon>Agrocybe</taxon>
    </lineage>
</organism>
<comment type="caution">
    <text evidence="3">The sequence shown here is derived from an EMBL/GenBank/DDBJ whole genome shotgun (WGS) entry which is preliminary data.</text>
</comment>
<gene>
    <name evidence="3" type="ORF">D9613_007411</name>
</gene>
<feature type="transmembrane region" description="Helical" evidence="2">
    <location>
        <begin position="92"/>
        <end position="118"/>
    </location>
</feature>
<dbReference type="AlphaFoldDB" id="A0A8H4QLX3"/>
<keyword evidence="2" id="KW-1133">Transmembrane helix</keyword>
<feature type="transmembrane region" description="Helical" evidence="2">
    <location>
        <begin position="53"/>
        <end position="72"/>
    </location>
</feature>
<dbReference type="Proteomes" id="UP000521872">
    <property type="component" value="Unassembled WGS sequence"/>
</dbReference>
<evidence type="ECO:0000313" key="4">
    <source>
        <dbReference type="Proteomes" id="UP000521872"/>
    </source>
</evidence>
<accession>A0A8H4QLX3</accession>
<dbReference type="EMBL" id="JAACJL010000045">
    <property type="protein sequence ID" value="KAF4613547.1"/>
    <property type="molecule type" value="Genomic_DNA"/>
</dbReference>
<evidence type="ECO:0000256" key="1">
    <source>
        <dbReference type="SAM" id="MobiDB-lite"/>
    </source>
</evidence>
<proteinExistence type="predicted"/>
<protein>
    <submittedName>
        <fullName evidence="3">Uncharacterized protein</fullName>
    </submittedName>
</protein>
<keyword evidence="4" id="KW-1185">Reference proteome</keyword>
<feature type="transmembrane region" description="Helical" evidence="2">
    <location>
        <begin position="203"/>
        <end position="223"/>
    </location>
</feature>
<keyword evidence="2" id="KW-0472">Membrane</keyword>
<keyword evidence="2" id="KW-0812">Transmembrane</keyword>